<keyword evidence="2" id="KW-0472">Membrane</keyword>
<evidence type="ECO:0000256" key="1">
    <source>
        <dbReference type="ARBA" id="ARBA00022660"/>
    </source>
</evidence>
<dbReference type="InterPro" id="IPR000883">
    <property type="entry name" value="Cyt_C_Oxase_1"/>
</dbReference>
<feature type="transmembrane region" description="Helical" evidence="2">
    <location>
        <begin position="190"/>
        <end position="214"/>
    </location>
</feature>
<feature type="transmembrane region" description="Helical" evidence="2">
    <location>
        <begin position="68"/>
        <end position="89"/>
    </location>
</feature>
<dbReference type="Proteomes" id="UP001596297">
    <property type="component" value="Unassembled WGS sequence"/>
</dbReference>
<feature type="transmembrane region" description="Helical" evidence="2">
    <location>
        <begin position="381"/>
        <end position="402"/>
    </location>
</feature>
<dbReference type="InterPro" id="IPR036927">
    <property type="entry name" value="Cyt_c_oxase-like_su1_sf"/>
</dbReference>
<dbReference type="PRINTS" id="PR01165">
    <property type="entry name" value="CYCOXIDASEI"/>
</dbReference>
<reference evidence="5" key="1">
    <citation type="journal article" date="2019" name="Int. J. Syst. Evol. Microbiol.">
        <title>The Global Catalogue of Microorganisms (GCM) 10K type strain sequencing project: providing services to taxonomists for standard genome sequencing and annotation.</title>
        <authorList>
            <consortium name="The Broad Institute Genomics Platform"/>
            <consortium name="The Broad Institute Genome Sequencing Center for Infectious Disease"/>
            <person name="Wu L."/>
            <person name="Ma J."/>
        </authorList>
    </citation>
    <scope>NUCLEOTIDE SEQUENCE [LARGE SCALE GENOMIC DNA]</scope>
    <source>
        <strain evidence="5">CGMCC 1.15772</strain>
    </source>
</reference>
<dbReference type="PANTHER" id="PTHR10422:SF40">
    <property type="entry name" value="CYTOCHROME C OXIDASE SUBUNIT I"/>
    <property type="match status" value="1"/>
</dbReference>
<evidence type="ECO:0000313" key="5">
    <source>
        <dbReference type="Proteomes" id="UP001596297"/>
    </source>
</evidence>
<keyword evidence="1" id="KW-0249">Electron transport</keyword>
<gene>
    <name evidence="4" type="ORF">ACFP81_09325</name>
</gene>
<feature type="transmembrane region" description="Helical" evidence="2">
    <location>
        <begin position="145"/>
        <end position="170"/>
    </location>
</feature>
<feature type="transmembrane region" description="Helical" evidence="2">
    <location>
        <begin position="348"/>
        <end position="369"/>
    </location>
</feature>
<keyword evidence="2" id="KW-1133">Transmembrane helix</keyword>
<feature type="transmembrane region" description="Helical" evidence="2">
    <location>
        <begin position="37"/>
        <end position="56"/>
    </location>
</feature>
<proteinExistence type="predicted"/>
<dbReference type="PANTHER" id="PTHR10422">
    <property type="entry name" value="CYTOCHROME C OXIDASE SUBUNIT 1"/>
    <property type="match status" value="1"/>
</dbReference>
<comment type="caution">
    <text evidence="4">The sequence shown here is derived from an EMBL/GenBank/DDBJ whole genome shotgun (WGS) entry which is preliminary data.</text>
</comment>
<keyword evidence="2" id="KW-0812">Transmembrane</keyword>
<sequence>MIGPLQALNYADVDLYNLPVLRNIIQSYYQGLTLHGVLNALVFTQFFISGWMLYLPVRDLGAKINLKFAWGTYIMMTAGLLIAAVPLLLDQATVLYTFYPPMQGSPVFYIGASIMVAATWFVLGQVVYTWWAWKKANPGRVTPLVTYMSVATWLMWFIASLGLVIEALTMLVPWSLGLVKGIDPLLSRTLFWWTGHAIVYFWLLPAYISWYAFLPRHAGGRLVSEPLVRLAFAMFLINGTPVGLHHQFSDPNVANSWKVIHMLLTFTVAIPSLLTAFSVAASLEDAARARGGRGYFAWMGKLPWNNPVFTGQVLAMVSFILGGAGGIANASYSFSGVVHNTAWIPGHFHITVGTATTLSFMAIALWLVPHLTGKRLAQPKVALWSMWGWFAGMMVFALGMHWQGLLHVPRRSHVSAMAQSLETVFEGTKLPAAITGVSGVMLFIAGVMFFYVLFKTLLSPKVQDGESVALPYSDAMNPAGQQLASAGLLTRVTEPLLALFVVGLLAVLLVYLPVILPMITNYQFIPGQQLWRTP</sequence>
<dbReference type="Pfam" id="PF00115">
    <property type="entry name" value="COX1"/>
    <property type="match status" value="1"/>
</dbReference>
<evidence type="ECO:0000313" key="4">
    <source>
        <dbReference type="EMBL" id="MFC6592177.1"/>
    </source>
</evidence>
<dbReference type="EMBL" id="JBHSWD010000001">
    <property type="protein sequence ID" value="MFC6592177.1"/>
    <property type="molecule type" value="Genomic_DNA"/>
</dbReference>
<dbReference type="SUPFAM" id="SSF81442">
    <property type="entry name" value="Cytochrome c oxidase subunit I-like"/>
    <property type="match status" value="1"/>
</dbReference>
<feature type="transmembrane region" description="Helical" evidence="2">
    <location>
        <begin position="430"/>
        <end position="454"/>
    </location>
</feature>
<organism evidence="4 5">
    <name type="scientific">Deinococcus lacus</name>
    <dbReference type="NCBI Taxonomy" id="392561"/>
    <lineage>
        <taxon>Bacteria</taxon>
        <taxon>Thermotogati</taxon>
        <taxon>Deinococcota</taxon>
        <taxon>Deinococci</taxon>
        <taxon>Deinococcales</taxon>
        <taxon>Deinococcaceae</taxon>
        <taxon>Deinococcus</taxon>
    </lineage>
</organism>
<feature type="transmembrane region" description="Helical" evidence="2">
    <location>
        <begin position="260"/>
        <end position="283"/>
    </location>
</feature>
<dbReference type="InterPro" id="IPR023616">
    <property type="entry name" value="Cyt_c_oxase-like_su1_dom"/>
</dbReference>
<feature type="transmembrane region" description="Helical" evidence="2">
    <location>
        <begin position="226"/>
        <end position="248"/>
    </location>
</feature>
<protein>
    <submittedName>
        <fullName evidence="4">Cbb3-type cytochrome c oxidase subunit I</fullName>
    </submittedName>
</protein>
<dbReference type="PROSITE" id="PS50855">
    <property type="entry name" value="COX1"/>
    <property type="match status" value="1"/>
</dbReference>
<feature type="domain" description="Cytochrome oxidase subunit I profile" evidence="3">
    <location>
        <begin position="1"/>
        <end position="457"/>
    </location>
</feature>
<evidence type="ECO:0000256" key="2">
    <source>
        <dbReference type="SAM" id="Phobius"/>
    </source>
</evidence>
<keyword evidence="1" id="KW-0813">Transport</keyword>
<accession>A0ABW1YCX6</accession>
<feature type="transmembrane region" description="Helical" evidence="2">
    <location>
        <begin position="109"/>
        <end position="133"/>
    </location>
</feature>
<evidence type="ECO:0000259" key="3">
    <source>
        <dbReference type="PROSITE" id="PS50855"/>
    </source>
</evidence>
<dbReference type="RefSeq" id="WP_380083669.1">
    <property type="nucleotide sequence ID" value="NZ_JBHSWD010000001.1"/>
</dbReference>
<feature type="transmembrane region" description="Helical" evidence="2">
    <location>
        <begin position="496"/>
        <end position="516"/>
    </location>
</feature>
<feature type="transmembrane region" description="Helical" evidence="2">
    <location>
        <begin position="304"/>
        <end position="328"/>
    </location>
</feature>
<keyword evidence="1" id="KW-0679">Respiratory chain</keyword>
<dbReference type="Gene3D" id="1.20.210.10">
    <property type="entry name" value="Cytochrome c oxidase-like, subunit I domain"/>
    <property type="match status" value="1"/>
</dbReference>
<name>A0ABW1YCX6_9DEIO</name>
<keyword evidence="5" id="KW-1185">Reference proteome</keyword>